<accession>A0A8H7VKN2</accession>
<protein>
    <recommendedName>
        <fullName evidence="5">FAD-binding domain-containing protein</fullName>
    </recommendedName>
</protein>
<dbReference type="PANTHER" id="PTHR43004:SF19">
    <property type="entry name" value="BINDING MONOOXYGENASE, PUTATIVE (JCVI)-RELATED"/>
    <property type="match status" value="1"/>
</dbReference>
<reference evidence="6 7" key="1">
    <citation type="submission" date="2020-12" db="EMBL/GenBank/DDBJ databases">
        <title>Metabolic potential, ecology and presence of endohyphal bacteria is reflected in genomic diversity of Mucoromycotina.</title>
        <authorList>
            <person name="Muszewska A."/>
            <person name="Okrasinska A."/>
            <person name="Steczkiewicz K."/>
            <person name="Drgas O."/>
            <person name="Orlowska M."/>
            <person name="Perlinska-Lenart U."/>
            <person name="Aleksandrzak-Piekarczyk T."/>
            <person name="Szatraj K."/>
            <person name="Zielenkiewicz U."/>
            <person name="Pilsyk S."/>
            <person name="Malc E."/>
            <person name="Mieczkowski P."/>
            <person name="Kruszewska J.S."/>
            <person name="Biernat P."/>
            <person name="Pawlowska J."/>
        </authorList>
    </citation>
    <scope>NUCLEOTIDE SEQUENCE [LARGE SCALE GENOMIC DNA]</scope>
    <source>
        <strain evidence="6 7">CBS 142.35</strain>
    </source>
</reference>
<keyword evidence="3" id="KW-0274">FAD</keyword>
<dbReference type="Gene3D" id="3.50.50.60">
    <property type="entry name" value="FAD/NAD(P)-binding domain"/>
    <property type="match status" value="1"/>
</dbReference>
<dbReference type="GO" id="GO:0016709">
    <property type="term" value="F:oxidoreductase activity, acting on paired donors, with incorporation or reduction of molecular oxygen, NAD(P)H as one donor, and incorporation of one atom of oxygen"/>
    <property type="evidence" value="ECO:0007669"/>
    <property type="project" value="UniProtKB-ARBA"/>
</dbReference>
<comment type="cofactor">
    <cofactor evidence="1">
        <name>FAD</name>
        <dbReference type="ChEBI" id="CHEBI:57692"/>
    </cofactor>
</comment>
<dbReference type="Pfam" id="PF01494">
    <property type="entry name" value="FAD_binding_3"/>
    <property type="match status" value="1"/>
</dbReference>
<organism evidence="6 7">
    <name type="scientific">Circinella minor</name>
    <dbReference type="NCBI Taxonomy" id="1195481"/>
    <lineage>
        <taxon>Eukaryota</taxon>
        <taxon>Fungi</taxon>
        <taxon>Fungi incertae sedis</taxon>
        <taxon>Mucoromycota</taxon>
        <taxon>Mucoromycotina</taxon>
        <taxon>Mucoromycetes</taxon>
        <taxon>Mucorales</taxon>
        <taxon>Lichtheimiaceae</taxon>
        <taxon>Circinella</taxon>
    </lineage>
</organism>
<evidence type="ECO:0000256" key="2">
    <source>
        <dbReference type="ARBA" id="ARBA00022630"/>
    </source>
</evidence>
<comment type="caution">
    <text evidence="6">The sequence shown here is derived from an EMBL/GenBank/DDBJ whole genome shotgun (WGS) entry which is preliminary data.</text>
</comment>
<evidence type="ECO:0000313" key="6">
    <source>
        <dbReference type="EMBL" id="KAG2222427.1"/>
    </source>
</evidence>
<evidence type="ECO:0000256" key="4">
    <source>
        <dbReference type="ARBA" id="ARBA00023002"/>
    </source>
</evidence>
<keyword evidence="2" id="KW-0285">Flavoprotein</keyword>
<feature type="domain" description="FAD-binding" evidence="5">
    <location>
        <begin position="16"/>
        <end position="374"/>
    </location>
</feature>
<evidence type="ECO:0000256" key="1">
    <source>
        <dbReference type="ARBA" id="ARBA00001974"/>
    </source>
</evidence>
<name>A0A8H7VKN2_9FUNG</name>
<dbReference type="Proteomes" id="UP000646827">
    <property type="component" value="Unassembled WGS sequence"/>
</dbReference>
<dbReference type="Gene3D" id="3.30.70.2450">
    <property type="match status" value="1"/>
</dbReference>
<dbReference type="InterPro" id="IPR036188">
    <property type="entry name" value="FAD/NAD-bd_sf"/>
</dbReference>
<dbReference type="AlphaFoldDB" id="A0A8H7VKN2"/>
<dbReference type="GO" id="GO:0071949">
    <property type="term" value="F:FAD binding"/>
    <property type="evidence" value="ECO:0007669"/>
    <property type="project" value="InterPro"/>
</dbReference>
<gene>
    <name evidence="6" type="ORF">INT45_009439</name>
</gene>
<dbReference type="OrthoDB" id="2690153at2759"/>
<evidence type="ECO:0000259" key="5">
    <source>
        <dbReference type="Pfam" id="PF01494"/>
    </source>
</evidence>
<dbReference type="InterPro" id="IPR050641">
    <property type="entry name" value="RIFMO-like"/>
</dbReference>
<dbReference type="PANTHER" id="PTHR43004">
    <property type="entry name" value="TRK SYSTEM POTASSIUM UPTAKE PROTEIN"/>
    <property type="match status" value="1"/>
</dbReference>
<keyword evidence="4" id="KW-0560">Oxidoreductase</keyword>
<keyword evidence="7" id="KW-1185">Reference proteome</keyword>
<dbReference type="SUPFAM" id="SSF51905">
    <property type="entry name" value="FAD/NAD(P)-binding domain"/>
    <property type="match status" value="1"/>
</dbReference>
<dbReference type="InterPro" id="IPR002938">
    <property type="entry name" value="FAD-bd"/>
</dbReference>
<evidence type="ECO:0000313" key="7">
    <source>
        <dbReference type="Proteomes" id="UP000646827"/>
    </source>
</evidence>
<proteinExistence type="predicted"/>
<sequence length="611" mass="68422">MSTNNDNTTQKRELTVDVFISGAGPVGLFFAYQMIKLGHSIYICDPKKGPTTQSRAVLLTPRTMEVMENHNLAHHFLKEAIVLQGVQLHVQGSKVGTIDVTGDTSFPQMTCISQEITEAVLIRLVGDSRITWHTKLVNYSQNEDHIEAIVKHTETDIETRVNAKYIIGADGSHSTVRKKTEDWKFIGYSMATRFGMGDVAIGGEDVEKILTTRANGFLHSDGMCGVIPIGKRNGKIYFRVVGNLGPYKVDEGDRVTHGIVQEEQQFTLEQIQELLNKRLHNLNVVAQDPIWLTEFRINERMADGFRRKRAILIGDAAHCHSPVGGQGLNLGFQDADNLAWKLSTVLKGLSSDDEKLLDSYNTEREPIVAETLEATGSSTRFALTKGPILATLGYVLSGVLSFDMIKSPVITAMMQIHVQLPNESPLLQTKNPKSDLIEPGKFMHETAPLRNRVMTNKLERCTLHQILATDTTTQHAILWVSSRPSRFSSHSLTSEFWAKFFDSKVSSPAIRPIIIESTWHVHECKPPDYVKEEQQTIAECAFWSEDHWDTEDSISKRVGLASHMYDKPEPPAAIVIVRPDLYIAYSNLILATQDIDHAFRFLASYLKTNVV</sequence>
<dbReference type="EMBL" id="JAEPRB010000083">
    <property type="protein sequence ID" value="KAG2222427.1"/>
    <property type="molecule type" value="Genomic_DNA"/>
</dbReference>
<dbReference type="PRINTS" id="PR00420">
    <property type="entry name" value="RNGMNOXGNASE"/>
</dbReference>
<evidence type="ECO:0000256" key="3">
    <source>
        <dbReference type="ARBA" id="ARBA00022827"/>
    </source>
</evidence>